<sequence length="65" mass="7805">MLRLTSRTLNARESDITRRRDTLRRSRASREIDYRSSLSRGRETSRDRPVDVIRVDVMKTKMHDE</sequence>
<evidence type="ECO:0000313" key="3">
    <source>
        <dbReference type="Proteomes" id="UP000078492"/>
    </source>
</evidence>
<protein>
    <submittedName>
        <fullName evidence="2">Uncharacterized protein</fullName>
    </submittedName>
</protein>
<evidence type="ECO:0000256" key="1">
    <source>
        <dbReference type="SAM" id="MobiDB-lite"/>
    </source>
</evidence>
<gene>
    <name evidence="2" type="ORF">ALC57_03293</name>
</gene>
<feature type="compositionally biased region" description="Basic and acidic residues" evidence="1">
    <location>
        <begin position="10"/>
        <end position="24"/>
    </location>
</feature>
<dbReference type="Proteomes" id="UP000078492">
    <property type="component" value="Unassembled WGS sequence"/>
</dbReference>
<keyword evidence="3" id="KW-1185">Reference proteome</keyword>
<accession>A0A195EGC2</accession>
<feature type="region of interest" description="Disordered" evidence="1">
    <location>
        <begin position="1"/>
        <end position="24"/>
    </location>
</feature>
<evidence type="ECO:0000313" key="2">
    <source>
        <dbReference type="EMBL" id="KYN26952.1"/>
    </source>
</evidence>
<dbReference type="EMBL" id="KQ978957">
    <property type="protein sequence ID" value="KYN26952.1"/>
    <property type="molecule type" value="Genomic_DNA"/>
</dbReference>
<name>A0A195EGC2_9HYME</name>
<reference evidence="2 3" key="1">
    <citation type="submission" date="2015-09" db="EMBL/GenBank/DDBJ databases">
        <title>Trachymyrmex cornetzi WGS genome.</title>
        <authorList>
            <person name="Nygaard S."/>
            <person name="Hu H."/>
            <person name="Boomsma J."/>
            <person name="Zhang G."/>
        </authorList>
    </citation>
    <scope>NUCLEOTIDE SEQUENCE [LARGE SCALE GENOMIC DNA]</scope>
    <source>
        <strain evidence="2">Tcor2-1</strain>
        <tissue evidence="2">Whole body</tissue>
    </source>
</reference>
<organism evidence="2 3">
    <name type="scientific">Trachymyrmex cornetzi</name>
    <dbReference type="NCBI Taxonomy" id="471704"/>
    <lineage>
        <taxon>Eukaryota</taxon>
        <taxon>Metazoa</taxon>
        <taxon>Ecdysozoa</taxon>
        <taxon>Arthropoda</taxon>
        <taxon>Hexapoda</taxon>
        <taxon>Insecta</taxon>
        <taxon>Pterygota</taxon>
        <taxon>Neoptera</taxon>
        <taxon>Endopterygota</taxon>
        <taxon>Hymenoptera</taxon>
        <taxon>Apocrita</taxon>
        <taxon>Aculeata</taxon>
        <taxon>Formicoidea</taxon>
        <taxon>Formicidae</taxon>
        <taxon>Myrmicinae</taxon>
        <taxon>Trachymyrmex</taxon>
    </lineage>
</organism>
<dbReference type="AlphaFoldDB" id="A0A195EGC2"/>
<proteinExistence type="predicted"/>